<organism evidence="3 4">
    <name type="scientific">Bombiscardovia coagulans</name>
    <dbReference type="NCBI Taxonomy" id="686666"/>
    <lineage>
        <taxon>Bacteria</taxon>
        <taxon>Bacillati</taxon>
        <taxon>Actinomycetota</taxon>
        <taxon>Actinomycetes</taxon>
        <taxon>Bifidobacteriales</taxon>
        <taxon>Bifidobacteriaceae</taxon>
        <taxon>Bombiscardovia</taxon>
    </lineage>
</organism>
<gene>
    <name evidence="3" type="ORF">BOCO_1169</name>
</gene>
<feature type="transmembrane region" description="Helical" evidence="2">
    <location>
        <begin position="143"/>
        <end position="165"/>
    </location>
</feature>
<evidence type="ECO:0000313" key="4">
    <source>
        <dbReference type="Proteomes" id="UP000216004"/>
    </source>
</evidence>
<evidence type="ECO:0000256" key="1">
    <source>
        <dbReference type="SAM" id="MobiDB-lite"/>
    </source>
</evidence>
<feature type="region of interest" description="Disordered" evidence="1">
    <location>
        <begin position="1"/>
        <end position="56"/>
    </location>
</feature>
<evidence type="ECO:0000256" key="2">
    <source>
        <dbReference type="SAM" id="Phobius"/>
    </source>
</evidence>
<feature type="compositionally biased region" description="Polar residues" evidence="1">
    <location>
        <begin position="1"/>
        <end position="19"/>
    </location>
</feature>
<keyword evidence="2" id="KW-1133">Transmembrane helix</keyword>
<keyword evidence="4" id="KW-1185">Reference proteome</keyword>
<reference evidence="3 4" key="1">
    <citation type="journal article" date="2017" name="BMC Genomics">
        <title>Comparative genomic and phylogenomic analyses of the Bifidobacteriaceae family.</title>
        <authorList>
            <person name="Lugli G.A."/>
            <person name="Milani C."/>
            <person name="Turroni F."/>
            <person name="Duranti S."/>
            <person name="Mancabelli L."/>
            <person name="Mangifesta M."/>
            <person name="Ferrario C."/>
            <person name="Modesto M."/>
            <person name="Mattarelli P."/>
            <person name="Jiri K."/>
            <person name="van Sinderen D."/>
            <person name="Ventura M."/>
        </authorList>
    </citation>
    <scope>NUCLEOTIDE SEQUENCE [LARGE SCALE GENOMIC DNA]</scope>
    <source>
        <strain evidence="3 4">DSM 22924</strain>
    </source>
</reference>
<evidence type="ECO:0000313" key="3">
    <source>
        <dbReference type="EMBL" id="OZG48933.1"/>
    </source>
</evidence>
<proteinExistence type="predicted"/>
<dbReference type="EMBL" id="MWWS01000007">
    <property type="protein sequence ID" value="OZG48933.1"/>
    <property type="molecule type" value="Genomic_DNA"/>
</dbReference>
<feature type="transmembrane region" description="Helical" evidence="2">
    <location>
        <begin position="109"/>
        <end position="131"/>
    </location>
</feature>
<sequence length="204" mass="21221">MSNTTKTNHRNSQVTQDSAASEEPVEQQNEHTSENPKTASSQETVSNTPADDQSQAGSMLEAAGSITNSAVQIVENNGHHNPLYLGLAIAFAVASLGVAFSTFPVFLSIPLAGVLLGISVWLLCHVGVIHLTTSDSADQQQLVSTSTIGVLIAAQIAITDVFLFTRLGSVGSKQSGMVIAWILATAIEAAAAAAVIVASLRRKP</sequence>
<feature type="transmembrane region" description="Helical" evidence="2">
    <location>
        <begin position="83"/>
        <end position="103"/>
    </location>
</feature>
<dbReference type="Proteomes" id="UP000216004">
    <property type="component" value="Unassembled WGS sequence"/>
</dbReference>
<feature type="compositionally biased region" description="Polar residues" evidence="1">
    <location>
        <begin position="35"/>
        <end position="56"/>
    </location>
</feature>
<accession>A0A261EQ08</accession>
<feature type="transmembrane region" description="Helical" evidence="2">
    <location>
        <begin position="177"/>
        <end position="200"/>
    </location>
</feature>
<name>A0A261EQ08_9BIFI</name>
<protein>
    <submittedName>
        <fullName evidence="3">Uncharacterized protein</fullName>
    </submittedName>
</protein>
<keyword evidence="2" id="KW-0812">Transmembrane</keyword>
<keyword evidence="2" id="KW-0472">Membrane</keyword>
<comment type="caution">
    <text evidence="3">The sequence shown here is derived from an EMBL/GenBank/DDBJ whole genome shotgun (WGS) entry which is preliminary data.</text>
</comment>
<dbReference type="AlphaFoldDB" id="A0A261EQ08"/>